<evidence type="ECO:0000313" key="1">
    <source>
        <dbReference type="EMBL" id="MCI20662.1"/>
    </source>
</evidence>
<comment type="caution">
    <text evidence="1">The sequence shown here is derived from an EMBL/GenBank/DDBJ whole genome shotgun (WGS) entry which is preliminary data.</text>
</comment>
<organism evidence="1 2">
    <name type="scientific">Trifolium medium</name>
    <dbReference type="NCBI Taxonomy" id="97028"/>
    <lineage>
        <taxon>Eukaryota</taxon>
        <taxon>Viridiplantae</taxon>
        <taxon>Streptophyta</taxon>
        <taxon>Embryophyta</taxon>
        <taxon>Tracheophyta</taxon>
        <taxon>Spermatophyta</taxon>
        <taxon>Magnoliopsida</taxon>
        <taxon>eudicotyledons</taxon>
        <taxon>Gunneridae</taxon>
        <taxon>Pentapetalae</taxon>
        <taxon>rosids</taxon>
        <taxon>fabids</taxon>
        <taxon>Fabales</taxon>
        <taxon>Fabaceae</taxon>
        <taxon>Papilionoideae</taxon>
        <taxon>50 kb inversion clade</taxon>
        <taxon>NPAAA clade</taxon>
        <taxon>Hologalegina</taxon>
        <taxon>IRL clade</taxon>
        <taxon>Trifolieae</taxon>
        <taxon>Trifolium</taxon>
    </lineage>
</organism>
<sequence length="37" mass="4271">MELMMTRKRDGVLEAHAIELVTTGLEVDKTRDTPYSY</sequence>
<dbReference type="AlphaFoldDB" id="A0A392Q9W2"/>
<accession>A0A392Q9W2</accession>
<reference evidence="1 2" key="1">
    <citation type="journal article" date="2018" name="Front. Plant Sci.">
        <title>Red Clover (Trifolium pratense) and Zigzag Clover (T. medium) - A Picture of Genomic Similarities and Differences.</title>
        <authorList>
            <person name="Dluhosova J."/>
            <person name="Istvanek J."/>
            <person name="Nedelnik J."/>
            <person name="Repkova J."/>
        </authorList>
    </citation>
    <scope>NUCLEOTIDE SEQUENCE [LARGE SCALE GENOMIC DNA]</scope>
    <source>
        <strain evidence="2">cv. 10/8</strain>
        <tissue evidence="1">Leaf</tissue>
    </source>
</reference>
<feature type="non-terminal residue" evidence="1">
    <location>
        <position position="37"/>
    </location>
</feature>
<name>A0A392Q9W2_9FABA</name>
<keyword evidence="2" id="KW-1185">Reference proteome</keyword>
<dbReference type="EMBL" id="LXQA010120960">
    <property type="protein sequence ID" value="MCI20662.1"/>
    <property type="molecule type" value="Genomic_DNA"/>
</dbReference>
<protein>
    <submittedName>
        <fullName evidence="1">Uncharacterized protein</fullName>
    </submittedName>
</protein>
<dbReference type="Proteomes" id="UP000265520">
    <property type="component" value="Unassembled WGS sequence"/>
</dbReference>
<evidence type="ECO:0000313" key="2">
    <source>
        <dbReference type="Proteomes" id="UP000265520"/>
    </source>
</evidence>
<proteinExistence type="predicted"/>